<sequence>MAVKDKVQLSLKRAAPDQRLSLGLFLRWLVFLWLEAFFVLPTRLFFEFVVFRWFSPIVQHVGRPLVAHFFIKLVHFNVTRSVPAQIRILVNSTRSYALAHATPTFLKAGKGWARKVEVNGTKGWWIGDSKNDKSKDDVVVYFIHGGAFLFDSGANSHEFFLSVIKEIKDKHGLNASVFALDYRLPPEYSYPSQLIEALAGYHYLVNDVGVSESKIVVTGDSAGGNLAEALLLHLARPADEVTVPGELGATPKQPGGACFISPFHNLYSASHSLKTNGTFDLLDSTLAARTVFSYIGAGDELPASYQFQPSLNPLRLVFSPQRDLPHSAERLPDVFGFSDIKGIELLRSPYVNPAVCQDKDWWKEAMPGGGRTMVTWGGIEVLADDCEALYDQLEEAGVEPAKLYKELGIHDWVLHDWFLPFSWRTKAKGPEGTFTYGRDHVVDLLNLVASSAKAKSSSRVKELESAHVPSKAKKSARVDEDEPSPGPPREEEEPSPRKEEPSSAQEEPSPEEKKEPSRDKAPSRDKKEPAPAKDESTHDQDKPPVQRAAPAHATAPPGNDSYAHIAADDSHIAASAPVVAEGEQAKIVPVEVQKERAQREKEAHDQAPTTHGPTFARVAADSEHVDPDAPVVAEGEGATIDRSKVTHHDEGSAPAHHHEVQAAQNDSEPPPVSADTPASAPAAEPTAAPAAPPPAPVQEKKDEVTSDLPTKSGTSKNKKKKKKSKAAAAAGASSAAPASGSGQNGRGGSYAAIAAHDDNVAADAPVVAEGEGDVIHRA</sequence>
<evidence type="ECO:0000313" key="5">
    <source>
        <dbReference type="EMBL" id="TNY17186.1"/>
    </source>
</evidence>
<evidence type="ECO:0000256" key="2">
    <source>
        <dbReference type="SAM" id="MobiDB-lite"/>
    </source>
</evidence>
<feature type="region of interest" description="Disordered" evidence="2">
    <location>
        <begin position="592"/>
        <end position="750"/>
    </location>
</feature>
<dbReference type="PANTHER" id="PTHR48081:SF31">
    <property type="entry name" value="STERYL ACETYL HYDROLASE MUG81-RELATED"/>
    <property type="match status" value="1"/>
</dbReference>
<keyword evidence="3" id="KW-0472">Membrane</keyword>
<feature type="domain" description="Alpha/beta hydrolase fold-3" evidence="4">
    <location>
        <begin position="141"/>
        <end position="273"/>
    </location>
</feature>
<keyword evidence="3" id="KW-0812">Transmembrane</keyword>
<gene>
    <name evidence="5" type="ORF">DMC30DRAFT_137295</name>
</gene>
<dbReference type="Proteomes" id="UP000311382">
    <property type="component" value="Unassembled WGS sequence"/>
</dbReference>
<evidence type="ECO:0000256" key="1">
    <source>
        <dbReference type="ARBA" id="ARBA00022801"/>
    </source>
</evidence>
<feature type="compositionally biased region" description="Low complexity" evidence="2">
    <location>
        <begin position="726"/>
        <end position="741"/>
    </location>
</feature>
<dbReference type="Gene3D" id="3.40.50.1820">
    <property type="entry name" value="alpha/beta hydrolase"/>
    <property type="match status" value="1"/>
</dbReference>
<dbReference type="InterPro" id="IPR050300">
    <property type="entry name" value="GDXG_lipolytic_enzyme"/>
</dbReference>
<keyword evidence="1 5" id="KW-0378">Hydrolase</keyword>
<evidence type="ECO:0000313" key="6">
    <source>
        <dbReference type="Proteomes" id="UP000311382"/>
    </source>
</evidence>
<feature type="compositionally biased region" description="Basic and acidic residues" evidence="2">
    <location>
        <begin position="510"/>
        <end position="544"/>
    </location>
</feature>
<keyword evidence="6" id="KW-1185">Reference proteome</keyword>
<feature type="transmembrane region" description="Helical" evidence="3">
    <location>
        <begin position="20"/>
        <end position="40"/>
    </location>
</feature>
<feature type="compositionally biased region" description="Basic and acidic residues" evidence="2">
    <location>
        <begin position="639"/>
        <end position="660"/>
    </location>
</feature>
<feature type="compositionally biased region" description="Basic residues" evidence="2">
    <location>
        <begin position="716"/>
        <end position="725"/>
    </location>
</feature>
<evidence type="ECO:0000256" key="3">
    <source>
        <dbReference type="SAM" id="Phobius"/>
    </source>
</evidence>
<protein>
    <submittedName>
        <fullName evidence="5">Alpha/Beta hydrolase protein</fullName>
    </submittedName>
</protein>
<dbReference type="PANTHER" id="PTHR48081">
    <property type="entry name" value="AB HYDROLASE SUPERFAMILY PROTEIN C4A8.06C"/>
    <property type="match status" value="1"/>
</dbReference>
<dbReference type="Pfam" id="PF07859">
    <property type="entry name" value="Abhydrolase_3"/>
    <property type="match status" value="1"/>
</dbReference>
<proteinExistence type="predicted"/>
<dbReference type="InterPro" id="IPR029058">
    <property type="entry name" value="AB_hydrolase_fold"/>
</dbReference>
<organism evidence="5 6">
    <name type="scientific">Rhodotorula diobovata</name>
    <dbReference type="NCBI Taxonomy" id="5288"/>
    <lineage>
        <taxon>Eukaryota</taxon>
        <taxon>Fungi</taxon>
        <taxon>Dikarya</taxon>
        <taxon>Basidiomycota</taxon>
        <taxon>Pucciniomycotina</taxon>
        <taxon>Microbotryomycetes</taxon>
        <taxon>Sporidiobolales</taxon>
        <taxon>Sporidiobolaceae</taxon>
        <taxon>Rhodotorula</taxon>
    </lineage>
</organism>
<feature type="compositionally biased region" description="Basic and acidic residues" evidence="2">
    <location>
        <begin position="592"/>
        <end position="605"/>
    </location>
</feature>
<comment type="caution">
    <text evidence="5">The sequence shown here is derived from an EMBL/GenBank/DDBJ whole genome shotgun (WGS) entry which is preliminary data.</text>
</comment>
<evidence type="ECO:0000259" key="4">
    <source>
        <dbReference type="Pfam" id="PF07859"/>
    </source>
</evidence>
<dbReference type="EMBL" id="SOZI01000232">
    <property type="protein sequence ID" value="TNY17186.1"/>
    <property type="molecule type" value="Genomic_DNA"/>
</dbReference>
<name>A0A5C5FLW7_9BASI</name>
<dbReference type="OrthoDB" id="2152029at2759"/>
<dbReference type="InterPro" id="IPR013094">
    <property type="entry name" value="AB_hydrolase_3"/>
</dbReference>
<feature type="region of interest" description="Disordered" evidence="2">
    <location>
        <begin position="453"/>
        <end position="569"/>
    </location>
</feature>
<feature type="compositionally biased region" description="Low complexity" evidence="2">
    <location>
        <begin position="673"/>
        <end position="689"/>
    </location>
</feature>
<reference evidence="5 6" key="1">
    <citation type="submission" date="2019-03" db="EMBL/GenBank/DDBJ databases">
        <title>Rhodosporidium diobovatum UCD-FST 08-225 genome sequencing, assembly, and annotation.</title>
        <authorList>
            <person name="Fakankun I.U."/>
            <person name="Fristensky B."/>
            <person name="Levin D.B."/>
        </authorList>
    </citation>
    <scope>NUCLEOTIDE SEQUENCE [LARGE SCALE GENOMIC DNA]</scope>
    <source>
        <strain evidence="5 6">UCD-FST 08-225</strain>
    </source>
</reference>
<dbReference type="GO" id="GO:0016787">
    <property type="term" value="F:hydrolase activity"/>
    <property type="evidence" value="ECO:0007669"/>
    <property type="project" value="UniProtKB-KW"/>
</dbReference>
<accession>A0A5C5FLW7</accession>
<dbReference type="SUPFAM" id="SSF53474">
    <property type="entry name" value="alpha/beta-Hydrolases"/>
    <property type="match status" value="1"/>
</dbReference>
<keyword evidence="3" id="KW-1133">Transmembrane helix</keyword>
<dbReference type="AlphaFoldDB" id="A0A5C5FLW7"/>
<dbReference type="STRING" id="5288.A0A5C5FLW7"/>